<evidence type="ECO:0000313" key="1">
    <source>
        <dbReference type="EMBL" id="MDD7970635.1"/>
    </source>
</evidence>
<dbReference type="InterPro" id="IPR007833">
    <property type="entry name" value="Capsule_polysaccharide_synth"/>
</dbReference>
<dbReference type="Proteomes" id="UP001431784">
    <property type="component" value="Unassembled WGS sequence"/>
</dbReference>
<proteinExistence type="predicted"/>
<reference evidence="1" key="1">
    <citation type="submission" date="2023-02" db="EMBL/GenBank/DDBJ databases">
        <title>Description of Roseinatronobacter alkalisoli sp. nov., an alkaliphilic bacerium isolated from soda soil.</title>
        <authorList>
            <person name="Wei W."/>
        </authorList>
    </citation>
    <scope>NUCLEOTIDE SEQUENCE</scope>
    <source>
        <strain evidence="1">HJB301</strain>
    </source>
</reference>
<dbReference type="Pfam" id="PF05159">
    <property type="entry name" value="Capsule_synth"/>
    <property type="match status" value="1"/>
</dbReference>
<sequence>MTIRLFCVATSKSNSPIIAQMLAQAGDRLEMALHLGGTDAQFKGTSLSRMNRRRGSIGHLMDRDRYRGAAQALFQHPGYLQEMEEFIAHLERRSENNDLRPHRIHAMQEYADYFHILADAMAAQIRDSGATHALFFNIPHLAYDTIAYQVARAMGLPTLVLTQSLFPAQFFSMRDPADLGAFVPRPDAATYPIDTQSQPGLFYMKGVKQEPSPRGRLSARAVLNLVAFLITRRPHMALNPFYLRRVLSRMQAIYGGLPDWRDPFAGFFHDSQLDYFDHLVEQESEAVDLSTPYVYMPLQLQPEMTTASLGGIYADQALAVERLADMLPDGVRILVKENPKQGAYMRGPMFFHRLKRIPQVQFLPSYANTHALTANARFVATITGTVGWEAVRIGKPALTFGQAWYRSFPGVVEYRDGLRYDDVAGLTWDHAALERAAGDLLSRSHGGIIDRHYRAMVDDHDPQENAALVAGTVLELLEGRAAPTFGDRGVVGPVT</sequence>
<evidence type="ECO:0008006" key="3">
    <source>
        <dbReference type="Google" id="ProtNLM"/>
    </source>
</evidence>
<accession>A0ABT5T694</accession>
<evidence type="ECO:0000313" key="2">
    <source>
        <dbReference type="Proteomes" id="UP001431784"/>
    </source>
</evidence>
<comment type="caution">
    <text evidence="1">The sequence shown here is derived from an EMBL/GenBank/DDBJ whole genome shotgun (WGS) entry which is preliminary data.</text>
</comment>
<keyword evidence="2" id="KW-1185">Reference proteome</keyword>
<dbReference type="SUPFAM" id="SSF53756">
    <property type="entry name" value="UDP-Glycosyltransferase/glycogen phosphorylase"/>
    <property type="match status" value="1"/>
</dbReference>
<gene>
    <name evidence="1" type="ORF">PUT78_05955</name>
</gene>
<organism evidence="1 2">
    <name type="scientific">Roseinatronobacter alkalisoli</name>
    <dbReference type="NCBI Taxonomy" id="3028235"/>
    <lineage>
        <taxon>Bacteria</taxon>
        <taxon>Pseudomonadati</taxon>
        <taxon>Pseudomonadota</taxon>
        <taxon>Alphaproteobacteria</taxon>
        <taxon>Rhodobacterales</taxon>
        <taxon>Paracoccaceae</taxon>
        <taxon>Roseinatronobacter</taxon>
    </lineage>
</organism>
<protein>
    <recommendedName>
        <fullName evidence="3">Capsule polysaccharide biosynthesis protein</fullName>
    </recommendedName>
</protein>
<dbReference type="RefSeq" id="WP_274351323.1">
    <property type="nucleotide sequence ID" value="NZ_JAQZSM010000004.1"/>
</dbReference>
<dbReference type="EMBL" id="JAQZSM010000004">
    <property type="protein sequence ID" value="MDD7970635.1"/>
    <property type="molecule type" value="Genomic_DNA"/>
</dbReference>
<name>A0ABT5T694_9RHOB</name>